<name>A0A7J6M0A1_PEROL</name>
<evidence type="ECO:0000313" key="3">
    <source>
        <dbReference type="EMBL" id="KAF4664914.1"/>
    </source>
</evidence>
<dbReference type="EMBL" id="JABAHT010000106">
    <property type="protein sequence ID" value="KAF4664914.1"/>
    <property type="molecule type" value="Genomic_DNA"/>
</dbReference>
<accession>A0A7J6M0A1</accession>
<dbReference type="InterPro" id="IPR021850">
    <property type="entry name" value="Symplekin/Pta1"/>
</dbReference>
<feature type="compositionally biased region" description="Acidic residues" evidence="1">
    <location>
        <begin position="529"/>
        <end position="539"/>
    </location>
</feature>
<feature type="compositionally biased region" description="Basic and acidic residues" evidence="1">
    <location>
        <begin position="540"/>
        <end position="550"/>
    </location>
</feature>
<dbReference type="InterPro" id="IPR011989">
    <property type="entry name" value="ARM-like"/>
</dbReference>
<gene>
    <name evidence="3" type="ORF">FOZ61_000375</name>
</gene>
<sequence length="1248" mass="137410">MSSSSAGALADMMGGGPSRSQERLVALLSQAHRADNVEVRIELLQQAAELLLYHSSPNDQRIDEFLDTFLAFHLDRLAPIRRFCAHFIHNLCYTRSRYSLRCLSTLCTLLSDNDTVVVRLALEAARTIYPRAIYWTSVVQKQAQQQLTLLMMSADADGQSAAMRHQQQQSAAMARESSQLLRAVLAGIAQHSTRGRHGIFIAAVEALTIVALCQSSLEGSGTDTSGRALGMKSQAYLEEYGASCLDDLKLSSPLQGDTGDGSFQGGLDEAQLQRESEQIVLALCKMMLTVSHGEEWDEASGGSPEEDKRTEAEMVAVVRALGVLGAERASANAQGVMLTFASGFEDLMEVASRTGRLRSALIQAVRRMLASPQCTQWQPRLAAILQQLLQAAGQIEQETLDQMVFEAEQARLREVFAGEDPTRPEPHAKRRKMESEKALPGIDMVDEEHVVAVCAVRATGSNDSLTRMVQKLLGRLPRKLINAEATVQRVVRVTDADGFSNTATVQRKLDRAKALFSRSAQDFLQDRPQDDDEVTEEEPREVVEPVEQRDLGPVSPAAAKESRDELARAIFSSVLKALSRYESSALSSPCFDKTATRWFKDTYSGLVAHLCNTLGKEAEFTRTAMQYFLDRTRPPSEAEQQHVLLVMGSVDCGVVDLMASRHALAAASKGDSSLTYEAAAEILLTEIKRRDYLTIHDVRILLLALPAVPVCFVEFLWHAASSTTEPVKQRRQALLALRAVMVERVGAERSVPGAPTTRQSAFLGLARTSALGPSEDIRADATKLILAPDKFYNPASLPAIDKSTCEGTWRWPYPGEAEDEHMSDPSKAEDWVDADWLMTSGLEEYAFGCMLAASARQLDEFAPFIAKAVRGDSTGEDEPATTRTSLFLQMLAKRPSLLHSVVACEDLHPSLAPYLTAQVPVAVVEAMKGEQTKSDSSKADVSAAQLVDPAVLASVKEVVERGCEPPQAIEMLAGIFYEMMKAPELIVRRRLSSQDYVNAVTGKMGEEEATAAVDSRLLLAVLPGCPHDAVLSSYLFTVVNEEKMYTKDNLAFTTLGMGRLLEKSTGARVTAIEVIGALLEMKEVPTARLMKMMNLVFDLRGRSYEVQHLGLVLQSIAERLELNQEPPPLFMRVTLQLAQNEAVMAKFITTEVVSKLLRNSSIWDINSNWKGFRMTVLSLLKAFGEDEQCRFLLCQELCSSVSEGCLPGEKLRELSEFKGEVKTALREFLQHPDNSESYTEAKEELRLI</sequence>
<dbReference type="GO" id="GO:0005847">
    <property type="term" value="C:mRNA cleavage and polyadenylation specificity factor complex"/>
    <property type="evidence" value="ECO:0007669"/>
    <property type="project" value="TreeGrafter"/>
</dbReference>
<evidence type="ECO:0000256" key="1">
    <source>
        <dbReference type="SAM" id="MobiDB-lite"/>
    </source>
</evidence>
<dbReference type="InterPro" id="IPR016024">
    <property type="entry name" value="ARM-type_fold"/>
</dbReference>
<feature type="domain" description="Symplekin C-terminal" evidence="2">
    <location>
        <begin position="1014"/>
        <end position="1176"/>
    </location>
</feature>
<dbReference type="PANTHER" id="PTHR15245:SF20">
    <property type="entry name" value="SYMPLEKIN"/>
    <property type="match status" value="1"/>
</dbReference>
<evidence type="ECO:0000259" key="2">
    <source>
        <dbReference type="Pfam" id="PF12295"/>
    </source>
</evidence>
<organism evidence="3 4">
    <name type="scientific">Perkinsus olseni</name>
    <name type="common">Perkinsus atlanticus</name>
    <dbReference type="NCBI Taxonomy" id="32597"/>
    <lineage>
        <taxon>Eukaryota</taxon>
        <taxon>Sar</taxon>
        <taxon>Alveolata</taxon>
        <taxon>Perkinsozoa</taxon>
        <taxon>Perkinsea</taxon>
        <taxon>Perkinsida</taxon>
        <taxon>Perkinsidae</taxon>
        <taxon>Perkinsus</taxon>
    </lineage>
</organism>
<dbReference type="Pfam" id="PF12295">
    <property type="entry name" value="Symplekin_C"/>
    <property type="match status" value="1"/>
</dbReference>
<evidence type="ECO:0000313" key="4">
    <source>
        <dbReference type="Proteomes" id="UP000570595"/>
    </source>
</evidence>
<dbReference type="OrthoDB" id="426614at2759"/>
<feature type="region of interest" description="Disordered" evidence="1">
    <location>
        <begin position="520"/>
        <end position="560"/>
    </location>
</feature>
<dbReference type="Proteomes" id="UP000570595">
    <property type="component" value="Unassembled WGS sequence"/>
</dbReference>
<dbReference type="InterPro" id="IPR022075">
    <property type="entry name" value="Symplekin_C"/>
</dbReference>
<dbReference type="AlphaFoldDB" id="A0A7J6M0A1"/>
<reference evidence="3 4" key="1">
    <citation type="submission" date="2020-04" db="EMBL/GenBank/DDBJ databases">
        <title>Perkinsus olseni comparative genomics.</title>
        <authorList>
            <person name="Bogema D.R."/>
        </authorList>
    </citation>
    <scope>NUCLEOTIDE SEQUENCE [LARGE SCALE GENOMIC DNA]</scope>
    <source>
        <strain evidence="3">ATCC PRA-179</strain>
    </source>
</reference>
<dbReference type="PANTHER" id="PTHR15245">
    <property type="entry name" value="SYMPLEKIN-RELATED"/>
    <property type="match status" value="1"/>
</dbReference>
<comment type="caution">
    <text evidence="3">The sequence shown here is derived from an EMBL/GenBank/DDBJ whole genome shotgun (WGS) entry which is preliminary data.</text>
</comment>
<proteinExistence type="predicted"/>
<protein>
    <recommendedName>
        <fullName evidence="2">Symplekin C-terminal domain-containing protein</fullName>
    </recommendedName>
</protein>
<dbReference type="Gene3D" id="1.25.10.10">
    <property type="entry name" value="Leucine-rich Repeat Variant"/>
    <property type="match status" value="1"/>
</dbReference>
<dbReference type="SUPFAM" id="SSF48371">
    <property type="entry name" value="ARM repeat"/>
    <property type="match status" value="1"/>
</dbReference>